<gene>
    <name evidence="6" type="ORF">TeGR_g11730</name>
</gene>
<dbReference type="SUPFAM" id="SSF47473">
    <property type="entry name" value="EF-hand"/>
    <property type="match status" value="1"/>
</dbReference>
<dbReference type="PROSITE" id="PS50222">
    <property type="entry name" value="EF_HAND_2"/>
    <property type="match status" value="1"/>
</dbReference>
<evidence type="ECO:0000313" key="7">
    <source>
        <dbReference type="Proteomes" id="UP001165060"/>
    </source>
</evidence>
<proteinExistence type="predicted"/>
<keyword evidence="2" id="KW-0677">Repeat</keyword>
<dbReference type="Gene3D" id="1.10.238.10">
    <property type="entry name" value="EF-hand"/>
    <property type="match status" value="1"/>
</dbReference>
<name>A0ABQ6M7Q5_9STRA</name>
<organism evidence="6 7">
    <name type="scientific">Tetraparma gracilis</name>
    <dbReference type="NCBI Taxonomy" id="2962635"/>
    <lineage>
        <taxon>Eukaryota</taxon>
        <taxon>Sar</taxon>
        <taxon>Stramenopiles</taxon>
        <taxon>Ochrophyta</taxon>
        <taxon>Bolidophyceae</taxon>
        <taxon>Parmales</taxon>
        <taxon>Triparmaceae</taxon>
        <taxon>Tetraparma</taxon>
    </lineage>
</organism>
<keyword evidence="1" id="KW-0479">Metal-binding</keyword>
<dbReference type="PROSITE" id="PS00018">
    <property type="entry name" value="EF_HAND_1"/>
    <property type="match status" value="2"/>
</dbReference>
<dbReference type="Proteomes" id="UP001165060">
    <property type="component" value="Unassembled WGS sequence"/>
</dbReference>
<evidence type="ECO:0000259" key="5">
    <source>
        <dbReference type="PROSITE" id="PS50222"/>
    </source>
</evidence>
<evidence type="ECO:0000313" key="6">
    <source>
        <dbReference type="EMBL" id="GMI21086.1"/>
    </source>
</evidence>
<protein>
    <recommendedName>
        <fullName evidence="5">EF-hand domain-containing protein</fullName>
    </recommendedName>
</protein>
<evidence type="ECO:0000256" key="4">
    <source>
        <dbReference type="SAM" id="MobiDB-lite"/>
    </source>
</evidence>
<keyword evidence="7" id="KW-1185">Reference proteome</keyword>
<feature type="domain" description="EF-hand" evidence="5">
    <location>
        <begin position="109"/>
        <end position="144"/>
    </location>
</feature>
<feature type="region of interest" description="Disordered" evidence="4">
    <location>
        <begin position="1"/>
        <end position="22"/>
    </location>
</feature>
<evidence type="ECO:0000256" key="2">
    <source>
        <dbReference type="ARBA" id="ARBA00022737"/>
    </source>
</evidence>
<dbReference type="InterPro" id="IPR002048">
    <property type="entry name" value="EF_hand_dom"/>
</dbReference>
<keyword evidence="3" id="KW-0106">Calcium</keyword>
<dbReference type="CDD" id="cd00051">
    <property type="entry name" value="EFh"/>
    <property type="match status" value="1"/>
</dbReference>
<reference evidence="6 7" key="1">
    <citation type="journal article" date="2023" name="Commun. Biol.">
        <title>Genome analysis of Parmales, the sister group of diatoms, reveals the evolutionary specialization of diatoms from phago-mixotrophs to photoautotrophs.</title>
        <authorList>
            <person name="Ban H."/>
            <person name="Sato S."/>
            <person name="Yoshikawa S."/>
            <person name="Yamada K."/>
            <person name="Nakamura Y."/>
            <person name="Ichinomiya M."/>
            <person name="Sato N."/>
            <person name="Blanc-Mathieu R."/>
            <person name="Endo H."/>
            <person name="Kuwata A."/>
            <person name="Ogata H."/>
        </authorList>
    </citation>
    <scope>NUCLEOTIDE SEQUENCE [LARGE SCALE GENOMIC DNA]</scope>
</reference>
<evidence type="ECO:0000256" key="1">
    <source>
        <dbReference type="ARBA" id="ARBA00022723"/>
    </source>
</evidence>
<evidence type="ECO:0000256" key="3">
    <source>
        <dbReference type="ARBA" id="ARBA00022837"/>
    </source>
</evidence>
<sequence length="514" mass="60867">MVLQRPHPGGSVPTAAESDTHVTHADNVAEEGWWWKLPKWKSRVLWRVKTLPFEYEKTWKNKEWRKAKSTTRSMKLSEGIDYWFGKRVKLKYSFHPYKLTFDFLHLTEWDALKLFYVYDKVDKDGGGTITLFEWIMYMDIERTEFNEKVFSIVDFDESGEMDFREFVMCLWNYASATPHDLVNFAFFMYSTDGSLLKGHEVMAMLRSVYGEKIEVNRQSRKMRDDLMYMCEEYNGIDLAQFGEYAKKHMFLLEPCFQFQRHLRSKVIGHRFWKKHEKLRKKNFEGQTWTDIYEKLRDVAADEIRRAEEYRKNKKFRGLKNKIRMGFFKQPVVEKKRRKSHKKKGPKFLTAKLKEKERYEVLRELFEDVDLDKYSDRNNRVLEEKESRADDGEFAHVETAYEIEHVVPGSKTLDFMRLSELESLGAEILSKRAAKEEVAKEAVRATDQAHKVRGLFDYENTKGGDGGIMEALKKQRELRQSFQAPDKMQTALSMFKKPQVVDLMEQARAEAMAGV</sequence>
<dbReference type="InterPro" id="IPR018247">
    <property type="entry name" value="EF_Hand_1_Ca_BS"/>
</dbReference>
<accession>A0ABQ6M7Q5</accession>
<dbReference type="EMBL" id="BRYB01002525">
    <property type="protein sequence ID" value="GMI21086.1"/>
    <property type="molecule type" value="Genomic_DNA"/>
</dbReference>
<comment type="caution">
    <text evidence="6">The sequence shown here is derived from an EMBL/GenBank/DDBJ whole genome shotgun (WGS) entry which is preliminary data.</text>
</comment>
<dbReference type="PANTHER" id="PTHR45942">
    <property type="entry name" value="PROTEIN PHOSPATASE 3 REGULATORY SUBUNIT B ALPHA ISOFORM TYPE 1"/>
    <property type="match status" value="1"/>
</dbReference>
<dbReference type="InterPro" id="IPR011992">
    <property type="entry name" value="EF-hand-dom_pair"/>
</dbReference>